<organism evidence="2 3">
    <name type="scientific">Algoriphagus alkaliphilus</name>
    <dbReference type="NCBI Taxonomy" id="279824"/>
    <lineage>
        <taxon>Bacteria</taxon>
        <taxon>Pseudomonadati</taxon>
        <taxon>Bacteroidota</taxon>
        <taxon>Cytophagia</taxon>
        <taxon>Cytophagales</taxon>
        <taxon>Cyclobacteriaceae</taxon>
        <taxon>Algoriphagus</taxon>
    </lineage>
</organism>
<dbReference type="Proteomes" id="UP000198756">
    <property type="component" value="Unassembled WGS sequence"/>
</dbReference>
<feature type="domain" description="DUF4296" evidence="1">
    <location>
        <begin position="23"/>
        <end position="107"/>
    </location>
</feature>
<dbReference type="RefSeq" id="WP_092730601.1">
    <property type="nucleotide sequence ID" value="NZ_FMXE01000017.1"/>
</dbReference>
<reference evidence="3" key="1">
    <citation type="submission" date="2016-10" db="EMBL/GenBank/DDBJ databases">
        <authorList>
            <person name="Varghese N."/>
            <person name="Submissions S."/>
        </authorList>
    </citation>
    <scope>NUCLEOTIDE SEQUENCE [LARGE SCALE GENOMIC DNA]</scope>
    <source>
        <strain evidence="3">DSM 22703</strain>
    </source>
</reference>
<proteinExistence type="predicted"/>
<keyword evidence="3" id="KW-1185">Reference proteome</keyword>
<protein>
    <recommendedName>
        <fullName evidence="1">DUF4296 domain-containing protein</fullName>
    </recommendedName>
</protein>
<dbReference type="OrthoDB" id="981921at2"/>
<dbReference type="Pfam" id="PF14129">
    <property type="entry name" value="DUF4296"/>
    <property type="match status" value="1"/>
</dbReference>
<dbReference type="STRING" id="279824.SAMN03080617_02590"/>
<dbReference type="EMBL" id="FMXE01000017">
    <property type="protein sequence ID" value="SDA82547.1"/>
    <property type="molecule type" value="Genomic_DNA"/>
</dbReference>
<gene>
    <name evidence="2" type="ORF">SAMN03080617_02590</name>
</gene>
<dbReference type="PROSITE" id="PS51257">
    <property type="entry name" value="PROKAR_LIPOPROTEIN"/>
    <property type="match status" value="1"/>
</dbReference>
<dbReference type="AlphaFoldDB" id="A0A1G5YKS7"/>
<name>A0A1G5YKS7_9BACT</name>
<dbReference type="InterPro" id="IPR025381">
    <property type="entry name" value="DUF4296"/>
</dbReference>
<sequence length="117" mass="13446">MKRILTLLLFLTLLSSCDRYTTPVGILSENELVNVLIDIQLTEGIVSALPIPYDSSQILYSLMEKDVFIKHGVEDSVFTRSLLYYLEDAKKMDRIYARVIDSLVVRESVPEKKEDLF</sequence>
<evidence type="ECO:0000259" key="1">
    <source>
        <dbReference type="Pfam" id="PF14129"/>
    </source>
</evidence>
<accession>A0A1G5YKS7</accession>
<evidence type="ECO:0000313" key="3">
    <source>
        <dbReference type="Proteomes" id="UP000198756"/>
    </source>
</evidence>
<evidence type="ECO:0000313" key="2">
    <source>
        <dbReference type="EMBL" id="SDA82547.1"/>
    </source>
</evidence>